<evidence type="ECO:0000259" key="2">
    <source>
        <dbReference type="PROSITE" id="PS51462"/>
    </source>
</evidence>
<comment type="caution">
    <text evidence="3">The sequence shown here is derived from an EMBL/GenBank/DDBJ whole genome shotgun (WGS) entry which is preliminary data.</text>
</comment>
<feature type="domain" description="Nudix hydrolase" evidence="2">
    <location>
        <begin position="27"/>
        <end position="158"/>
    </location>
</feature>
<name>A0A0P6WRD4_9BACI</name>
<sequence length="164" mass="19003">MNSTYVRWGNAKVKLTWRQDSILPDTTRVTSVHGFCFKNGKLLLVHLHKRGWDFPGGHLEKGESPIECLKREVKEEAYVSGTSHLLGYLIVDHHDNPHWNEQSAYPKVGFQVFYAMNVEVIDAFRAEFESAERRWIDPDHVADYYSEWNGVYGEILSHARTVIL</sequence>
<dbReference type="Pfam" id="PF00293">
    <property type="entry name" value="NUDIX"/>
    <property type="match status" value="1"/>
</dbReference>
<dbReference type="PATRIC" id="fig|218284.4.peg.3401"/>
<dbReference type="AlphaFoldDB" id="A0A0P6WRD4"/>
<dbReference type="Proteomes" id="UP000050398">
    <property type="component" value="Unassembled WGS sequence"/>
</dbReference>
<dbReference type="GO" id="GO:0016787">
    <property type="term" value="F:hydrolase activity"/>
    <property type="evidence" value="ECO:0007669"/>
    <property type="project" value="UniProtKB-KW"/>
</dbReference>
<dbReference type="SUPFAM" id="SSF55811">
    <property type="entry name" value="Nudix"/>
    <property type="match status" value="1"/>
</dbReference>
<dbReference type="InterPro" id="IPR000086">
    <property type="entry name" value="NUDIX_hydrolase_dom"/>
</dbReference>
<comment type="similarity">
    <text evidence="1">Belongs to the Nudix hydrolase family.</text>
</comment>
<dbReference type="EMBL" id="LIXZ01000005">
    <property type="protein sequence ID" value="KPL60143.1"/>
    <property type="molecule type" value="Genomic_DNA"/>
</dbReference>
<keyword evidence="3" id="KW-0378">Hydrolase</keyword>
<accession>A0A0P6WRD4</accession>
<evidence type="ECO:0000313" key="3">
    <source>
        <dbReference type="EMBL" id="KPL60143.1"/>
    </source>
</evidence>
<reference evidence="3 4" key="1">
    <citation type="submission" date="2015-08" db="EMBL/GenBank/DDBJ databases">
        <title>Draft Genome Sequence of Bacillus vietnamensis UCD-SED5.</title>
        <authorList>
            <person name="Lee R.D."/>
            <person name="Jospin G."/>
            <person name="Lang J.M."/>
            <person name="Coil D.A."/>
            <person name="Eisen J.A."/>
        </authorList>
    </citation>
    <scope>NUCLEOTIDE SEQUENCE [LARGE SCALE GENOMIC DNA]</scope>
    <source>
        <strain evidence="3 4">UCD-SED5</strain>
    </source>
</reference>
<dbReference type="PANTHER" id="PTHR43736:SF1">
    <property type="entry name" value="DIHYDRONEOPTERIN TRIPHOSPHATE DIPHOSPHATASE"/>
    <property type="match status" value="1"/>
</dbReference>
<dbReference type="PROSITE" id="PS51462">
    <property type="entry name" value="NUDIX"/>
    <property type="match status" value="1"/>
</dbReference>
<gene>
    <name evidence="3" type="ORF">AM506_08815</name>
</gene>
<dbReference type="OrthoDB" id="9804442at2"/>
<evidence type="ECO:0000256" key="1">
    <source>
        <dbReference type="ARBA" id="ARBA00005582"/>
    </source>
</evidence>
<organism evidence="3 4">
    <name type="scientific">Rossellomorea vietnamensis</name>
    <dbReference type="NCBI Taxonomy" id="218284"/>
    <lineage>
        <taxon>Bacteria</taxon>
        <taxon>Bacillati</taxon>
        <taxon>Bacillota</taxon>
        <taxon>Bacilli</taxon>
        <taxon>Bacillales</taxon>
        <taxon>Bacillaceae</taxon>
        <taxon>Rossellomorea</taxon>
    </lineage>
</organism>
<dbReference type="Gene3D" id="3.90.79.10">
    <property type="entry name" value="Nucleoside Triphosphate Pyrophosphohydrolase"/>
    <property type="match status" value="1"/>
</dbReference>
<protein>
    <submittedName>
        <fullName evidence="3">NUDIX hydrolase</fullName>
    </submittedName>
</protein>
<proteinExistence type="inferred from homology"/>
<dbReference type="RefSeq" id="WP_060672113.1">
    <property type="nucleotide sequence ID" value="NZ_LIXZ01000005.1"/>
</dbReference>
<dbReference type="InterPro" id="IPR015797">
    <property type="entry name" value="NUDIX_hydrolase-like_dom_sf"/>
</dbReference>
<dbReference type="PANTHER" id="PTHR43736">
    <property type="entry name" value="ADP-RIBOSE PYROPHOSPHATASE"/>
    <property type="match status" value="1"/>
</dbReference>
<evidence type="ECO:0000313" key="4">
    <source>
        <dbReference type="Proteomes" id="UP000050398"/>
    </source>
</evidence>